<dbReference type="SUPFAM" id="SSF103473">
    <property type="entry name" value="MFS general substrate transporter"/>
    <property type="match status" value="1"/>
</dbReference>
<evidence type="ECO:0008006" key="10">
    <source>
        <dbReference type="Google" id="ProtNLM"/>
    </source>
</evidence>
<sequence>RKVFVSTCLILLLSLSIFDGYGIDGLVPLIQQHYTINDTETAIIKETASISQTIMLTLVWIFGDSFKRRRLFFTSVAAWIALSFLSILLGNESFMIFVIFRSLATAASGVFEVLTPVILADMFTDRALGIALTCLSVTELAAQYAFKLVNVKQYLKATFHRHHVIYCIKSIGTMLYLVIAKSTIRNVHRSNHGVGSIISGALGVLSIKSCILLTAASAFEMFSKKAFMFWFPTMLLIVWKISRNSSSDCPTQQSQR</sequence>
<evidence type="ECO:0000313" key="8">
    <source>
        <dbReference type="EMBL" id="GMS81159.1"/>
    </source>
</evidence>
<evidence type="ECO:0000256" key="3">
    <source>
        <dbReference type="ARBA" id="ARBA00022692"/>
    </source>
</evidence>
<dbReference type="InterPro" id="IPR036259">
    <property type="entry name" value="MFS_trans_sf"/>
</dbReference>
<accession>A0AAV5SLZ8</accession>
<feature type="transmembrane region" description="Helical" evidence="6">
    <location>
        <begin position="197"/>
        <end position="219"/>
    </location>
</feature>
<keyword evidence="7" id="KW-0732">Signal</keyword>
<feature type="non-terminal residue" evidence="8">
    <location>
        <position position="1"/>
    </location>
</feature>
<feature type="transmembrane region" description="Helical" evidence="6">
    <location>
        <begin position="71"/>
        <end position="89"/>
    </location>
</feature>
<keyword evidence="4 6" id="KW-1133">Transmembrane helix</keyword>
<organism evidence="8 9">
    <name type="scientific">Pristionchus entomophagus</name>
    <dbReference type="NCBI Taxonomy" id="358040"/>
    <lineage>
        <taxon>Eukaryota</taxon>
        <taxon>Metazoa</taxon>
        <taxon>Ecdysozoa</taxon>
        <taxon>Nematoda</taxon>
        <taxon>Chromadorea</taxon>
        <taxon>Rhabditida</taxon>
        <taxon>Rhabditina</taxon>
        <taxon>Diplogasteromorpha</taxon>
        <taxon>Diplogasteroidea</taxon>
        <taxon>Neodiplogasteridae</taxon>
        <taxon>Pristionchus</taxon>
    </lineage>
</organism>
<dbReference type="Gene3D" id="1.20.1250.20">
    <property type="entry name" value="MFS general substrate transporter like domains"/>
    <property type="match status" value="1"/>
</dbReference>
<comment type="caution">
    <text evidence="8">The sequence shown here is derived from an EMBL/GenBank/DDBJ whole genome shotgun (WGS) entry which is preliminary data.</text>
</comment>
<dbReference type="Proteomes" id="UP001432027">
    <property type="component" value="Unassembled WGS sequence"/>
</dbReference>
<evidence type="ECO:0000313" key="9">
    <source>
        <dbReference type="Proteomes" id="UP001432027"/>
    </source>
</evidence>
<feature type="signal peptide" evidence="7">
    <location>
        <begin position="1"/>
        <end position="20"/>
    </location>
</feature>
<keyword evidence="5 6" id="KW-0472">Membrane</keyword>
<evidence type="ECO:0000256" key="5">
    <source>
        <dbReference type="ARBA" id="ARBA00023136"/>
    </source>
</evidence>
<dbReference type="AlphaFoldDB" id="A0AAV5SLZ8"/>
<protein>
    <recommendedName>
        <fullName evidence="10">Membrane transporter</fullName>
    </recommendedName>
</protein>
<reference evidence="8" key="1">
    <citation type="submission" date="2023-10" db="EMBL/GenBank/DDBJ databases">
        <title>Genome assembly of Pristionchus species.</title>
        <authorList>
            <person name="Yoshida K."/>
            <person name="Sommer R.J."/>
        </authorList>
    </citation>
    <scope>NUCLEOTIDE SEQUENCE</scope>
    <source>
        <strain evidence="8">RS0144</strain>
    </source>
</reference>
<dbReference type="PANTHER" id="PTHR23505:SF79">
    <property type="entry name" value="PROTEIN SPINSTER"/>
    <property type="match status" value="1"/>
</dbReference>
<evidence type="ECO:0000256" key="1">
    <source>
        <dbReference type="ARBA" id="ARBA00004141"/>
    </source>
</evidence>
<proteinExistence type="predicted"/>
<dbReference type="GO" id="GO:0016020">
    <property type="term" value="C:membrane"/>
    <property type="evidence" value="ECO:0007669"/>
    <property type="project" value="UniProtKB-SubCell"/>
</dbReference>
<comment type="subcellular location">
    <subcellularLocation>
        <location evidence="1">Membrane</location>
        <topology evidence="1">Multi-pass membrane protein</topology>
    </subcellularLocation>
</comment>
<keyword evidence="9" id="KW-1185">Reference proteome</keyword>
<gene>
    <name evidence="8" type="ORF">PENTCL1PPCAC_3334</name>
</gene>
<dbReference type="PANTHER" id="PTHR23505">
    <property type="entry name" value="SPINSTER"/>
    <property type="match status" value="1"/>
</dbReference>
<evidence type="ECO:0000256" key="6">
    <source>
        <dbReference type="SAM" id="Phobius"/>
    </source>
</evidence>
<keyword evidence="3 6" id="KW-0812">Transmembrane</keyword>
<dbReference type="InterPro" id="IPR044770">
    <property type="entry name" value="MFS_spinster-like"/>
</dbReference>
<evidence type="ECO:0000256" key="2">
    <source>
        <dbReference type="ARBA" id="ARBA00022448"/>
    </source>
</evidence>
<feature type="transmembrane region" description="Helical" evidence="6">
    <location>
        <begin position="127"/>
        <end position="146"/>
    </location>
</feature>
<name>A0AAV5SLZ8_9BILA</name>
<keyword evidence="2" id="KW-0813">Transport</keyword>
<dbReference type="EMBL" id="BTSX01000001">
    <property type="protein sequence ID" value="GMS81159.1"/>
    <property type="molecule type" value="Genomic_DNA"/>
</dbReference>
<feature type="chain" id="PRO_5043383332" description="Membrane transporter" evidence="7">
    <location>
        <begin position="21"/>
        <end position="256"/>
    </location>
</feature>
<evidence type="ECO:0000256" key="4">
    <source>
        <dbReference type="ARBA" id="ARBA00022989"/>
    </source>
</evidence>
<evidence type="ECO:0000256" key="7">
    <source>
        <dbReference type="SAM" id="SignalP"/>
    </source>
</evidence>
<feature type="transmembrane region" description="Helical" evidence="6">
    <location>
        <begin position="226"/>
        <end position="242"/>
    </location>
</feature>
<feature type="transmembrane region" description="Helical" evidence="6">
    <location>
        <begin position="95"/>
        <end position="120"/>
    </location>
</feature>